<dbReference type="InParanoid" id="A0A067PYB7"/>
<dbReference type="EMBL" id="KL197715">
    <property type="protein sequence ID" value="KDQ59709.1"/>
    <property type="molecule type" value="Genomic_DNA"/>
</dbReference>
<evidence type="ECO:0000256" key="1">
    <source>
        <dbReference type="SAM" id="MobiDB-lite"/>
    </source>
</evidence>
<keyword evidence="3" id="KW-1185">Reference proteome</keyword>
<reference evidence="3" key="1">
    <citation type="journal article" date="2014" name="Proc. Natl. Acad. Sci. U.S.A.">
        <title>Extensive sampling of basidiomycete genomes demonstrates inadequacy of the white-rot/brown-rot paradigm for wood decay fungi.</title>
        <authorList>
            <person name="Riley R."/>
            <person name="Salamov A.A."/>
            <person name="Brown D.W."/>
            <person name="Nagy L.G."/>
            <person name="Floudas D."/>
            <person name="Held B.W."/>
            <person name="Levasseur A."/>
            <person name="Lombard V."/>
            <person name="Morin E."/>
            <person name="Otillar R."/>
            <person name="Lindquist E.A."/>
            <person name="Sun H."/>
            <person name="LaButti K.M."/>
            <person name="Schmutz J."/>
            <person name="Jabbour D."/>
            <person name="Luo H."/>
            <person name="Baker S.E."/>
            <person name="Pisabarro A.G."/>
            <person name="Walton J.D."/>
            <person name="Blanchette R.A."/>
            <person name="Henrissat B."/>
            <person name="Martin F."/>
            <person name="Cullen D."/>
            <person name="Hibbett D.S."/>
            <person name="Grigoriev I.V."/>
        </authorList>
    </citation>
    <scope>NUCLEOTIDE SEQUENCE [LARGE SCALE GENOMIC DNA]</scope>
    <source>
        <strain evidence="3">MUCL 33604</strain>
    </source>
</reference>
<organism evidence="2 3">
    <name type="scientific">Jaapia argillacea MUCL 33604</name>
    <dbReference type="NCBI Taxonomy" id="933084"/>
    <lineage>
        <taxon>Eukaryota</taxon>
        <taxon>Fungi</taxon>
        <taxon>Dikarya</taxon>
        <taxon>Basidiomycota</taxon>
        <taxon>Agaricomycotina</taxon>
        <taxon>Agaricomycetes</taxon>
        <taxon>Agaricomycetidae</taxon>
        <taxon>Jaapiales</taxon>
        <taxon>Jaapiaceae</taxon>
        <taxon>Jaapia</taxon>
    </lineage>
</organism>
<name>A0A067PYB7_9AGAM</name>
<feature type="compositionally biased region" description="Basic and acidic residues" evidence="1">
    <location>
        <begin position="47"/>
        <end position="67"/>
    </location>
</feature>
<accession>A0A067PYB7</accession>
<gene>
    <name evidence="2" type="ORF">JAAARDRAFT_629892</name>
</gene>
<evidence type="ECO:0000313" key="2">
    <source>
        <dbReference type="EMBL" id="KDQ59709.1"/>
    </source>
</evidence>
<dbReference type="AlphaFoldDB" id="A0A067PYB7"/>
<evidence type="ECO:0000313" key="3">
    <source>
        <dbReference type="Proteomes" id="UP000027265"/>
    </source>
</evidence>
<dbReference type="Proteomes" id="UP000027265">
    <property type="component" value="Unassembled WGS sequence"/>
</dbReference>
<proteinExistence type="predicted"/>
<feature type="region of interest" description="Disordered" evidence="1">
    <location>
        <begin position="42"/>
        <end position="100"/>
    </location>
</feature>
<protein>
    <submittedName>
        <fullName evidence="2">Uncharacterized protein</fullName>
    </submittedName>
</protein>
<feature type="compositionally biased region" description="Low complexity" evidence="1">
    <location>
        <begin position="74"/>
        <end position="92"/>
    </location>
</feature>
<dbReference type="HOGENOM" id="CLU_2306557_0_0_1"/>
<sequence length="100" mass="11631">MFKYQNMMRTSRERSQVFHNIRVGYMLPKKKKVKIQTVSIHPPSLNRKKEIKERKKERSTDSIDTKIKLLKQTSASPKPKVPKSPSSPQRSKNTSQQAPP</sequence>